<proteinExistence type="predicted"/>
<dbReference type="SUPFAM" id="SSF51735">
    <property type="entry name" value="NAD(P)-binding Rossmann-fold domains"/>
    <property type="match status" value="1"/>
</dbReference>
<dbReference type="Pfam" id="PF00106">
    <property type="entry name" value="adh_short"/>
    <property type="match status" value="1"/>
</dbReference>
<organism evidence="2 3">
    <name type="scientific">Candidatus Competibacter phosphatis</name>
    <dbReference type="NCBI Taxonomy" id="221280"/>
    <lineage>
        <taxon>Bacteria</taxon>
        <taxon>Pseudomonadati</taxon>
        <taxon>Pseudomonadota</taxon>
        <taxon>Gammaproteobacteria</taxon>
        <taxon>Candidatus Competibacteraceae</taxon>
        <taxon>Candidatus Competibacter</taxon>
    </lineage>
</organism>
<keyword evidence="3" id="KW-1185">Reference proteome</keyword>
<dbReference type="EMBL" id="SPMZ01000052">
    <property type="protein sequence ID" value="NMQ20519.1"/>
    <property type="molecule type" value="Genomic_DNA"/>
</dbReference>
<protein>
    <submittedName>
        <fullName evidence="2">SDR family oxidoreductase</fullName>
    </submittedName>
</protein>
<dbReference type="PRINTS" id="PR00081">
    <property type="entry name" value="GDHRDH"/>
</dbReference>
<evidence type="ECO:0000313" key="2">
    <source>
        <dbReference type="EMBL" id="NMQ20519.1"/>
    </source>
</evidence>
<evidence type="ECO:0000256" key="1">
    <source>
        <dbReference type="ARBA" id="ARBA00023002"/>
    </source>
</evidence>
<dbReference type="InterPro" id="IPR036291">
    <property type="entry name" value="NAD(P)-bd_dom_sf"/>
</dbReference>
<dbReference type="Proteomes" id="UP000760480">
    <property type="component" value="Unassembled WGS sequence"/>
</dbReference>
<name>A0ABX1TR88_9GAMM</name>
<dbReference type="RefSeq" id="WP_169249788.1">
    <property type="nucleotide sequence ID" value="NZ_SPMZ01000052.1"/>
</dbReference>
<keyword evidence="1" id="KW-0560">Oxidoreductase</keyword>
<dbReference type="PANTHER" id="PTHR43157:SF31">
    <property type="entry name" value="PHOSPHATIDYLINOSITOL-GLYCAN BIOSYNTHESIS CLASS F PROTEIN"/>
    <property type="match status" value="1"/>
</dbReference>
<dbReference type="Gene3D" id="3.40.50.720">
    <property type="entry name" value="NAD(P)-binding Rossmann-like Domain"/>
    <property type="match status" value="1"/>
</dbReference>
<dbReference type="InterPro" id="IPR002347">
    <property type="entry name" value="SDR_fam"/>
</dbReference>
<reference evidence="2 3" key="1">
    <citation type="submission" date="2019-03" db="EMBL/GenBank/DDBJ databases">
        <title>Metabolic reconstructions from genomes of highly enriched 'Candidatus Accumulibacter' and 'Candidatus Competibacter' bioreactor populations.</title>
        <authorList>
            <person name="Annavajhala M.K."/>
            <person name="Welles L."/>
            <person name="Abbas B."/>
            <person name="Sorokin D."/>
            <person name="Park H."/>
            <person name="Van Loosdrecht M."/>
            <person name="Chandran K."/>
        </authorList>
    </citation>
    <scope>NUCLEOTIDE SEQUENCE [LARGE SCALE GENOMIC DNA]</scope>
    <source>
        <strain evidence="2 3">SBR_G</strain>
    </source>
</reference>
<dbReference type="CDD" id="cd05327">
    <property type="entry name" value="retinol-DH_like_SDR_c_like"/>
    <property type="match status" value="1"/>
</dbReference>
<gene>
    <name evidence="2" type="ORF">E4P82_15755</name>
</gene>
<accession>A0ABX1TR88</accession>
<comment type="caution">
    <text evidence="2">The sequence shown here is derived from an EMBL/GenBank/DDBJ whole genome shotgun (WGS) entry which is preliminary data.</text>
</comment>
<evidence type="ECO:0000313" key="3">
    <source>
        <dbReference type="Proteomes" id="UP000760480"/>
    </source>
</evidence>
<dbReference type="PANTHER" id="PTHR43157">
    <property type="entry name" value="PHOSPHATIDYLINOSITOL-GLYCAN BIOSYNTHESIS CLASS F PROTEIN-RELATED"/>
    <property type="match status" value="1"/>
</dbReference>
<sequence length="284" mass="31248">MHGKTVLITGGTAGLGQATAIALARQGASVVITARDEARGRAAVEAINQRANAAPVRLILLDLASFASVRGAAERFLSEHPRLDVLINNAGVFAARLEQTREGFELQFGVNHLGPFLLSHLLLPALEAAPAPRLVNVASRAHYAGRIDFDDLRGEKHPYRGWRAYARSKLANVLFTREWNRRFPGIPANCLHPGTLRTTIGNKHSPWYVSLTWSLVKPFLTSPERGAATVVYLASSSMVAGIGGRYFDPWQRERRPSPLALDDDLARRLWEVSERLMTEGGLMR</sequence>